<dbReference type="Pfam" id="PF13193">
    <property type="entry name" value="AMP-binding_C"/>
    <property type="match status" value="1"/>
</dbReference>
<dbReference type="InterPro" id="IPR042099">
    <property type="entry name" value="ANL_N_sf"/>
</dbReference>
<feature type="domain" description="AMP-dependent synthetase/ligase" evidence="6">
    <location>
        <begin position="245"/>
        <end position="501"/>
    </location>
</feature>
<feature type="domain" description="AMP-binding enzyme C-terminal" evidence="7">
    <location>
        <begin position="614"/>
        <end position="686"/>
    </location>
</feature>
<accession>A0A2J7ZXY3</accession>
<comment type="similarity">
    <text evidence="1">Belongs to the ATP-dependent AMP-binding enzyme family.</text>
</comment>
<evidence type="ECO:0000256" key="3">
    <source>
        <dbReference type="ARBA" id="ARBA00022832"/>
    </source>
</evidence>
<sequence>MRGLMQESPLNVCQIIDYAAKWHPEQLVISRSVEGPTVSYTYLDLHRRSQLGAVALRHLGVRRGSFVATLAWNTSRHMEAWYGIIGCGAVCHTLNPRLSAKDLIYIANDAQVRGPAVVSRYFKAEAPAVDKDNWFPTGDVASIDHFGNMNITDRSKDVIKSGAAGKGKGGPMGLGLAGGEWISSIEIENLAMDEVLLSDASNMALLAKILPSLPSIKHVVLLTDRLNMPPTDATAALGVAVHCYEELLGAATPAWQAGFRWAEVDENDACGMCYTSGTTGNPKGVLYSHRSNYLHALLLLQADSLPLSATSCCLAVVPMFHANSWGLVFAAPMVGARLVLPGPHLDGPSIYSLMESCAVTMSAGVPTVWLALLAYMEAQGLGFSSLKLACIGGAAAPLSMLHAFEVKHGVEVRHLWGMTELSPLGTLGNPKPAALGGRTRPAAGFSTHGRAEEPAAGSSAASFRSAYLSAKTKQGRPHVLCDMRIVDDAARELPHDGTTVGNLQPRPRPRPARPPSAHPRRSARAACRDGLFVGASTRLLRKRMLAALAVERQQGRNDPEVVDGYAITASQCWASQLHDGRHFPFLVPLQDLGGTRMLKTPLMSAWEATMVASVSYPGVAEAAVVATPDERWGERPLLVLVAGPGVEAGAELREGVLDFLAARLAKFAVPDDAVFVPQIPHNATGKVSKLVLRDMFKHHKAPPRSKM</sequence>
<evidence type="ECO:0000256" key="5">
    <source>
        <dbReference type="SAM" id="MobiDB-lite"/>
    </source>
</evidence>
<proteinExistence type="inferred from homology"/>
<dbReference type="PROSITE" id="PS00455">
    <property type="entry name" value="AMP_BINDING"/>
    <property type="match status" value="1"/>
</dbReference>
<dbReference type="AlphaFoldDB" id="A0A2J7ZXY3"/>
<evidence type="ECO:0000259" key="6">
    <source>
        <dbReference type="Pfam" id="PF00501"/>
    </source>
</evidence>
<dbReference type="InterPro" id="IPR025110">
    <property type="entry name" value="AMP-bd_C"/>
</dbReference>
<gene>
    <name evidence="8" type="ORF">TSOC_008644</name>
</gene>
<protein>
    <submittedName>
        <fullName evidence="8">Medium-chain-fatty-acid--CoA ligase</fullName>
    </submittedName>
</protein>
<dbReference type="SUPFAM" id="SSF56801">
    <property type="entry name" value="Acetyl-CoA synthetase-like"/>
    <property type="match status" value="4"/>
</dbReference>
<dbReference type="Proteomes" id="UP000236333">
    <property type="component" value="Unassembled WGS sequence"/>
</dbReference>
<evidence type="ECO:0000256" key="2">
    <source>
        <dbReference type="ARBA" id="ARBA00022598"/>
    </source>
</evidence>
<evidence type="ECO:0000313" key="8">
    <source>
        <dbReference type="EMBL" id="PNH05129.1"/>
    </source>
</evidence>
<reference evidence="8 9" key="1">
    <citation type="journal article" date="2017" name="Mol. Biol. Evol.">
        <title>The 4-celled Tetrabaena socialis nuclear genome reveals the essential components for genetic control of cell number at the origin of multicellularity in the volvocine lineage.</title>
        <authorList>
            <person name="Featherston J."/>
            <person name="Arakaki Y."/>
            <person name="Hanschen E.R."/>
            <person name="Ferris P.J."/>
            <person name="Michod R.E."/>
            <person name="Olson B.J.S.C."/>
            <person name="Nozaki H."/>
            <person name="Durand P.M."/>
        </authorList>
    </citation>
    <scope>NUCLEOTIDE SEQUENCE [LARGE SCALE GENOMIC DNA]</scope>
    <source>
        <strain evidence="8 9">NIES-571</strain>
    </source>
</reference>
<dbReference type="PANTHER" id="PTHR43859">
    <property type="entry name" value="ACYL-ACTIVATING ENZYME"/>
    <property type="match status" value="1"/>
</dbReference>
<comment type="caution">
    <text evidence="8">The sequence shown here is derived from an EMBL/GenBank/DDBJ whole genome shotgun (WGS) entry which is preliminary data.</text>
</comment>
<feature type="domain" description="AMP-dependent synthetase/ligase" evidence="6">
    <location>
        <begin position="20"/>
        <end position="113"/>
    </location>
</feature>
<feature type="region of interest" description="Disordered" evidence="5">
    <location>
        <begin position="492"/>
        <end position="524"/>
    </location>
</feature>
<dbReference type="GO" id="GO:0016874">
    <property type="term" value="F:ligase activity"/>
    <property type="evidence" value="ECO:0007669"/>
    <property type="project" value="UniProtKB-KW"/>
</dbReference>
<evidence type="ECO:0000259" key="7">
    <source>
        <dbReference type="Pfam" id="PF13193"/>
    </source>
</evidence>
<dbReference type="Gene3D" id="3.30.300.30">
    <property type="match status" value="1"/>
</dbReference>
<dbReference type="Pfam" id="PF00501">
    <property type="entry name" value="AMP-binding"/>
    <property type="match status" value="2"/>
</dbReference>
<dbReference type="InterPro" id="IPR000873">
    <property type="entry name" value="AMP-dep_synth/lig_dom"/>
</dbReference>
<dbReference type="InterPro" id="IPR020845">
    <property type="entry name" value="AMP-binding_CS"/>
</dbReference>
<evidence type="ECO:0000256" key="4">
    <source>
        <dbReference type="ARBA" id="ARBA00023098"/>
    </source>
</evidence>
<dbReference type="PANTHER" id="PTHR43859:SF4">
    <property type="entry name" value="BUTANOATE--COA LIGASE AAE1-RELATED"/>
    <property type="match status" value="1"/>
</dbReference>
<keyword evidence="9" id="KW-1185">Reference proteome</keyword>
<keyword evidence="2 8" id="KW-0436">Ligase</keyword>
<name>A0A2J7ZXY3_9CHLO</name>
<evidence type="ECO:0000313" key="9">
    <source>
        <dbReference type="Proteomes" id="UP000236333"/>
    </source>
</evidence>
<dbReference type="OrthoDB" id="10253115at2759"/>
<dbReference type="InterPro" id="IPR045851">
    <property type="entry name" value="AMP-bd_C_sf"/>
</dbReference>
<keyword evidence="3" id="KW-0276">Fatty acid metabolism</keyword>
<dbReference type="EMBL" id="PGGS01000332">
    <property type="protein sequence ID" value="PNH05129.1"/>
    <property type="molecule type" value="Genomic_DNA"/>
</dbReference>
<evidence type="ECO:0000256" key="1">
    <source>
        <dbReference type="ARBA" id="ARBA00006432"/>
    </source>
</evidence>
<dbReference type="Gene3D" id="3.40.50.12780">
    <property type="entry name" value="N-terminal domain of ligase-like"/>
    <property type="match status" value="3"/>
</dbReference>
<organism evidence="8 9">
    <name type="scientific">Tetrabaena socialis</name>
    <dbReference type="NCBI Taxonomy" id="47790"/>
    <lineage>
        <taxon>Eukaryota</taxon>
        <taxon>Viridiplantae</taxon>
        <taxon>Chlorophyta</taxon>
        <taxon>core chlorophytes</taxon>
        <taxon>Chlorophyceae</taxon>
        <taxon>CS clade</taxon>
        <taxon>Chlamydomonadales</taxon>
        <taxon>Tetrabaenaceae</taxon>
        <taxon>Tetrabaena</taxon>
    </lineage>
</organism>
<dbReference type="GO" id="GO:0006631">
    <property type="term" value="P:fatty acid metabolic process"/>
    <property type="evidence" value="ECO:0007669"/>
    <property type="project" value="UniProtKB-KW"/>
</dbReference>
<keyword evidence="4" id="KW-0443">Lipid metabolism</keyword>
<feature type="region of interest" description="Disordered" evidence="5">
    <location>
        <begin position="429"/>
        <end position="457"/>
    </location>
</feature>